<keyword evidence="1" id="KW-0472">Membrane</keyword>
<keyword evidence="3" id="KW-1185">Reference proteome</keyword>
<proteinExistence type="predicted"/>
<keyword evidence="1" id="KW-1133">Transmembrane helix</keyword>
<comment type="caution">
    <text evidence="2">The sequence shown here is derived from an EMBL/GenBank/DDBJ whole genome shotgun (WGS) entry which is preliminary data.</text>
</comment>
<evidence type="ECO:0000313" key="2">
    <source>
        <dbReference type="EMBL" id="NGO64513.1"/>
    </source>
</evidence>
<accession>A0A6M1S0M1</accession>
<gene>
    <name evidence="2" type="ORF">G6N76_12635</name>
</gene>
<evidence type="ECO:0000256" key="1">
    <source>
        <dbReference type="SAM" id="Phobius"/>
    </source>
</evidence>
<sequence>MNRNNGLYLIIGALAVVVIGLGYYVYQEETKPKGIELNIGRGGVSIEEN</sequence>
<dbReference type="RefSeq" id="WP_164490810.1">
    <property type="nucleotide sequence ID" value="NZ_CP048427.1"/>
</dbReference>
<evidence type="ECO:0000313" key="3">
    <source>
        <dbReference type="Proteomes" id="UP000477849"/>
    </source>
</evidence>
<name>A0A6M1S0M1_9HYPH</name>
<protein>
    <submittedName>
        <fullName evidence="2">Uncharacterized protein</fullName>
    </submittedName>
</protein>
<reference evidence="2 3" key="1">
    <citation type="submission" date="2020-02" db="EMBL/GenBank/DDBJ databases">
        <title>Genome sequence of the type strain CCBAU10050 of Rhizobium daejeonense.</title>
        <authorList>
            <person name="Gao J."/>
            <person name="Sun J."/>
        </authorList>
    </citation>
    <scope>NUCLEOTIDE SEQUENCE [LARGE SCALE GENOMIC DNA]</scope>
    <source>
        <strain evidence="2 3">CCBAU10050</strain>
    </source>
</reference>
<organism evidence="2 3">
    <name type="scientific">Rhizobium daejeonense</name>
    <dbReference type="NCBI Taxonomy" id="240521"/>
    <lineage>
        <taxon>Bacteria</taxon>
        <taxon>Pseudomonadati</taxon>
        <taxon>Pseudomonadota</taxon>
        <taxon>Alphaproteobacteria</taxon>
        <taxon>Hyphomicrobiales</taxon>
        <taxon>Rhizobiaceae</taxon>
        <taxon>Rhizobium/Agrobacterium group</taxon>
        <taxon>Rhizobium</taxon>
    </lineage>
</organism>
<dbReference type="AlphaFoldDB" id="A0A6M1S0M1"/>
<dbReference type="EMBL" id="JAAKZH010000003">
    <property type="protein sequence ID" value="NGO64513.1"/>
    <property type="molecule type" value="Genomic_DNA"/>
</dbReference>
<keyword evidence="1" id="KW-0812">Transmembrane</keyword>
<feature type="transmembrane region" description="Helical" evidence="1">
    <location>
        <begin position="6"/>
        <end position="26"/>
    </location>
</feature>
<dbReference type="Proteomes" id="UP000477849">
    <property type="component" value="Unassembled WGS sequence"/>
</dbReference>